<reference evidence="2" key="1">
    <citation type="journal article" date="2023" name="Front. Plant Sci.">
        <title>Chromosomal-level genome assembly of Melastoma candidum provides insights into trichome evolution.</title>
        <authorList>
            <person name="Zhong Y."/>
            <person name="Wu W."/>
            <person name="Sun C."/>
            <person name="Zou P."/>
            <person name="Liu Y."/>
            <person name="Dai S."/>
            <person name="Zhou R."/>
        </authorList>
    </citation>
    <scope>NUCLEOTIDE SEQUENCE [LARGE SCALE GENOMIC DNA]</scope>
</reference>
<comment type="caution">
    <text evidence="1">The sequence shown here is derived from an EMBL/GenBank/DDBJ whole genome shotgun (WGS) entry which is preliminary data.</text>
</comment>
<evidence type="ECO:0000313" key="2">
    <source>
        <dbReference type="Proteomes" id="UP001057402"/>
    </source>
</evidence>
<evidence type="ECO:0000313" key="1">
    <source>
        <dbReference type="EMBL" id="KAI4304206.1"/>
    </source>
</evidence>
<proteinExistence type="predicted"/>
<accession>A0ACB9L4Q4</accession>
<protein>
    <submittedName>
        <fullName evidence="1">Uncharacterized protein</fullName>
    </submittedName>
</protein>
<keyword evidence="2" id="KW-1185">Reference proteome</keyword>
<dbReference type="Proteomes" id="UP001057402">
    <property type="component" value="Chromosome 12"/>
</dbReference>
<name>A0ACB9L4Q4_9MYRT</name>
<organism evidence="1 2">
    <name type="scientific">Melastoma candidum</name>
    <dbReference type="NCBI Taxonomy" id="119954"/>
    <lineage>
        <taxon>Eukaryota</taxon>
        <taxon>Viridiplantae</taxon>
        <taxon>Streptophyta</taxon>
        <taxon>Embryophyta</taxon>
        <taxon>Tracheophyta</taxon>
        <taxon>Spermatophyta</taxon>
        <taxon>Magnoliopsida</taxon>
        <taxon>eudicotyledons</taxon>
        <taxon>Gunneridae</taxon>
        <taxon>Pentapetalae</taxon>
        <taxon>rosids</taxon>
        <taxon>malvids</taxon>
        <taxon>Myrtales</taxon>
        <taxon>Melastomataceae</taxon>
        <taxon>Melastomatoideae</taxon>
        <taxon>Melastomateae</taxon>
        <taxon>Melastoma</taxon>
    </lineage>
</organism>
<gene>
    <name evidence="1" type="ORF">MLD38_039751</name>
</gene>
<sequence length="103" mass="11457">MLSWKDVSRLLTGTVPLYVALMLGYGSVRWWHAFTAEHCDGINRIICFFIIPLFGFQFIAAHADPFEMNYSVIEADAISKILAVLVIAVWAKFCGVTDLSDGA</sequence>
<dbReference type="EMBL" id="CM042891">
    <property type="protein sequence ID" value="KAI4304206.1"/>
    <property type="molecule type" value="Genomic_DNA"/>
</dbReference>